<sequence length="261" mass="29174">MSYNYNAELNQKLDGLNLSDKRNINILPKRSLLSSSLANERLNSLHGDYEVNYLAPAQLSPEHPEDHPEPTLLATSVGKDLDGRLIPSSSTISLMSLNDQHQHLSPNLPQQHRNSITHLNQKRFETYQRMSSPTTNEDDHSTSQSIPINGKLIPDSPNLDPTSLTGSPSRFWLSSQTPPRSMNNSYKKLSALSHLSPQHSGGDSPILNPVQTPSEEQPMTPLYLNNNEFYNPTSYFGMNSTENIDEEDETYRDDAAVSSIM</sequence>
<proteinExistence type="predicted"/>
<dbReference type="EMBL" id="GL996528">
    <property type="protein sequence ID" value="EGV61281.1"/>
    <property type="molecule type" value="Genomic_DNA"/>
</dbReference>
<feature type="compositionally biased region" description="Polar residues" evidence="1">
    <location>
        <begin position="209"/>
        <end position="242"/>
    </location>
</feature>
<protein>
    <submittedName>
        <fullName evidence="2">Uncharacterized protein</fullName>
    </submittedName>
</protein>
<dbReference type="OrthoDB" id="4013061at2759"/>
<accession>G3BCP3</accession>
<dbReference type="Proteomes" id="UP000000707">
    <property type="component" value="Unassembled WGS sequence"/>
</dbReference>
<keyword evidence="3" id="KW-1185">Reference proteome</keyword>
<feature type="compositionally biased region" description="Polar residues" evidence="1">
    <location>
        <begin position="159"/>
        <end position="201"/>
    </location>
</feature>
<evidence type="ECO:0000313" key="3">
    <source>
        <dbReference type="Proteomes" id="UP000000707"/>
    </source>
</evidence>
<gene>
    <name evidence="2" type="ORF">CANTEDRAFT_116906</name>
</gene>
<evidence type="ECO:0000313" key="2">
    <source>
        <dbReference type="EMBL" id="EGV61281.1"/>
    </source>
</evidence>
<feature type="region of interest" description="Disordered" evidence="1">
    <location>
        <begin position="129"/>
        <end position="261"/>
    </location>
</feature>
<name>G3BCP3_CANTC</name>
<reference evidence="2 3" key="1">
    <citation type="journal article" date="2011" name="Proc. Natl. Acad. Sci. U.S.A.">
        <title>Comparative genomics of xylose-fermenting fungi for enhanced biofuel production.</title>
        <authorList>
            <person name="Wohlbach D.J."/>
            <person name="Kuo A."/>
            <person name="Sato T.K."/>
            <person name="Potts K.M."/>
            <person name="Salamov A.A."/>
            <person name="LaButti K.M."/>
            <person name="Sun H."/>
            <person name="Clum A."/>
            <person name="Pangilinan J.L."/>
            <person name="Lindquist E.A."/>
            <person name="Lucas S."/>
            <person name="Lapidus A."/>
            <person name="Jin M."/>
            <person name="Gunawan C."/>
            <person name="Balan V."/>
            <person name="Dale B.E."/>
            <person name="Jeffries T.W."/>
            <person name="Zinkel R."/>
            <person name="Barry K.W."/>
            <person name="Grigoriev I.V."/>
            <person name="Gasch A.P."/>
        </authorList>
    </citation>
    <scope>NUCLEOTIDE SEQUENCE [LARGE SCALE GENOMIC DNA]</scope>
    <source>
        <strain evidence="3">ATCC 10573 / BCRC 21748 / CBS 615 / JCM 9827 / NBRC 10315 / NRRL Y-1498 / VKM Y-70</strain>
    </source>
</reference>
<dbReference type="AlphaFoldDB" id="G3BCP3"/>
<organism evidence="3">
    <name type="scientific">Candida tenuis (strain ATCC 10573 / BCRC 21748 / CBS 615 / JCM 9827 / NBRC 10315 / NRRL Y-1498 / VKM Y-70)</name>
    <name type="common">Yeast</name>
    <name type="synonym">Yamadazyma tenuis</name>
    <dbReference type="NCBI Taxonomy" id="590646"/>
    <lineage>
        <taxon>Eukaryota</taxon>
        <taxon>Fungi</taxon>
        <taxon>Dikarya</taxon>
        <taxon>Ascomycota</taxon>
        <taxon>Saccharomycotina</taxon>
        <taxon>Pichiomycetes</taxon>
        <taxon>Debaryomycetaceae</taxon>
        <taxon>Yamadazyma</taxon>
    </lineage>
</organism>
<dbReference type="HOGENOM" id="CLU_058068_0_0_1"/>
<evidence type="ECO:0000256" key="1">
    <source>
        <dbReference type="SAM" id="MobiDB-lite"/>
    </source>
</evidence>